<dbReference type="EMBL" id="BMOD01000013">
    <property type="protein sequence ID" value="GGJ43066.1"/>
    <property type="molecule type" value="Genomic_DNA"/>
</dbReference>
<dbReference type="Gene3D" id="2.160.20.10">
    <property type="entry name" value="Single-stranded right-handed beta-helix, Pectin lyase-like"/>
    <property type="match status" value="1"/>
</dbReference>
<gene>
    <name evidence="1" type="ORF">GCM10008938_31610</name>
</gene>
<accession>A0ABQ2D2B6</accession>
<dbReference type="Proteomes" id="UP000632222">
    <property type="component" value="Unassembled WGS sequence"/>
</dbReference>
<comment type="caution">
    <text evidence="1">The sequence shown here is derived from an EMBL/GenBank/DDBJ whole genome shotgun (WGS) entry which is preliminary data.</text>
</comment>
<organism evidence="1 2">
    <name type="scientific">Deinococcus roseus</name>
    <dbReference type="NCBI Taxonomy" id="392414"/>
    <lineage>
        <taxon>Bacteria</taxon>
        <taxon>Thermotogati</taxon>
        <taxon>Deinococcota</taxon>
        <taxon>Deinococci</taxon>
        <taxon>Deinococcales</taxon>
        <taxon>Deinococcaceae</taxon>
        <taxon>Deinococcus</taxon>
    </lineage>
</organism>
<keyword evidence="2" id="KW-1185">Reference proteome</keyword>
<evidence type="ECO:0000313" key="2">
    <source>
        <dbReference type="Proteomes" id="UP000632222"/>
    </source>
</evidence>
<protein>
    <recommendedName>
        <fullName evidence="3">Coagulation factor 5/8 type domain-containing protein</fullName>
    </recommendedName>
</protein>
<dbReference type="InterPro" id="IPR012334">
    <property type="entry name" value="Pectin_lyas_fold"/>
</dbReference>
<evidence type="ECO:0008006" key="3">
    <source>
        <dbReference type="Google" id="ProtNLM"/>
    </source>
</evidence>
<name>A0ABQ2D2B6_9DEIO</name>
<evidence type="ECO:0000313" key="1">
    <source>
        <dbReference type="EMBL" id="GGJ43066.1"/>
    </source>
</evidence>
<sequence>MASLLFDAGQINSPALLQIGEAGSNKNHAANPTSVQDVYFRIGGAGAGRATQSLIVNSSNTLIDHIWAWRADHGAGAGWTSNTADTGVLVNGNNVTAYGLFVEHYQKHNLIWNGNGGRAYFFQNEMPYDPPSQSAWRNDALGYAAYKVGANVTIHQAWGIGAYCYFNVNPAIHASSGVEVPNTPGVKITSALTVSLAGTGTIDHVVNSAGAQTDLNTTASTLVSYP</sequence>
<proteinExistence type="predicted"/>
<dbReference type="RefSeq" id="WP_189004048.1">
    <property type="nucleotide sequence ID" value="NZ_BMOD01000013.1"/>
</dbReference>
<reference evidence="2" key="1">
    <citation type="journal article" date="2019" name="Int. J. Syst. Evol. Microbiol.">
        <title>The Global Catalogue of Microorganisms (GCM) 10K type strain sequencing project: providing services to taxonomists for standard genome sequencing and annotation.</title>
        <authorList>
            <consortium name="The Broad Institute Genomics Platform"/>
            <consortium name="The Broad Institute Genome Sequencing Center for Infectious Disease"/>
            <person name="Wu L."/>
            <person name="Ma J."/>
        </authorList>
    </citation>
    <scope>NUCLEOTIDE SEQUENCE [LARGE SCALE GENOMIC DNA]</scope>
    <source>
        <strain evidence="2">JCM 14370</strain>
    </source>
</reference>